<evidence type="ECO:0000313" key="1">
    <source>
        <dbReference type="EMBL" id="MCI4389548.1"/>
    </source>
</evidence>
<proteinExistence type="predicted"/>
<accession>A0ACC5XDZ9</accession>
<protein>
    <submittedName>
        <fullName evidence="1">Uncharacterized protein</fullName>
    </submittedName>
</protein>
<dbReference type="Proteomes" id="UP000829447">
    <property type="component" value="Linkage Group LG19"/>
</dbReference>
<gene>
    <name evidence="1" type="ORF">PGIGA_G00099380</name>
</gene>
<comment type="caution">
    <text evidence="1">The sequence shown here is derived from an EMBL/GenBank/DDBJ whole genome shotgun (WGS) entry which is preliminary data.</text>
</comment>
<reference evidence="1 2" key="1">
    <citation type="journal article" date="2022" name="bioRxiv">
        <title>An ancient truncated duplication of the anti-Mullerian hormone receptor type 2 gene is a potential conserved master sex determinant in the Pangasiidae catfish family.</title>
        <authorList>
            <person name="Wen M."/>
            <person name="Pan Q."/>
            <person name="Jouanno E."/>
            <person name="Montfort J."/>
            <person name="Zahm M."/>
            <person name="Cabau C."/>
            <person name="Klopp C."/>
            <person name="Iampietro C."/>
            <person name="Roques C."/>
            <person name="Bouchez O."/>
            <person name="Castinel A."/>
            <person name="Donnadieu C."/>
            <person name="Parrinello H."/>
            <person name="Poncet C."/>
            <person name="Belmonte E."/>
            <person name="Gautier V."/>
            <person name="Avarre J.-C."/>
            <person name="Dugue R."/>
            <person name="Gustiano R."/>
            <person name="Ha T.T.T."/>
            <person name="Campet M."/>
            <person name="Sriphairoj K."/>
            <person name="Ribolli J."/>
            <person name="de Almeida F.L."/>
            <person name="Desvignes T."/>
            <person name="Postlethwait J.H."/>
            <person name="Bucao C.F."/>
            <person name="Robinson-Rechavi M."/>
            <person name="Bobe J."/>
            <person name="Herpin A."/>
            <person name="Guiguen Y."/>
        </authorList>
    </citation>
    <scope>NUCLEOTIDE SEQUENCE [LARGE SCALE GENOMIC DNA]</scope>
    <source>
        <strain evidence="1">YG-Dec2019</strain>
    </source>
</reference>
<keyword evidence="2" id="KW-1185">Reference proteome</keyword>
<name>A0ACC5XDZ9_PANGG</name>
<dbReference type="EMBL" id="CM040472">
    <property type="protein sequence ID" value="MCI4389548.1"/>
    <property type="molecule type" value="Genomic_DNA"/>
</dbReference>
<evidence type="ECO:0000313" key="2">
    <source>
        <dbReference type="Proteomes" id="UP000829447"/>
    </source>
</evidence>
<sequence length="3250" mass="357762">MAEAVGAASPALKSAVIQCINQPAASTEVQQAAIQVFRLTPIPEEGRTVLMQVLLDGAAPVQKRIAAYLILMKGPQPAELAQLTVALPNEENLQVKSFVISHLTNILSSTAQDTKELRQKILDTLQGNEVGNLMDATKFSRNYKIGSLEGNMIFDRENKLPTEVMLEMTLNAFGYDIDMVEVGMEGKGLEPTVEALFGPNGFFPDTVMKTIYYATDKMPSQINEILKTMIPGLNDRKKRQGPKNIIKEIGKNVDKLIKNLKSQDAPEAMLYLRLLGAELGYLKTKDLEEMADSVTKVAENLLRMFPTDFVKSLFSSADNELFLHYIFMDNEFYLPTGPGLPLRVALSGTFTPGVKGGLRISPDMSEIAFMPSVGVEFVTEIGAHLPDYVDSGLEMHTNIYHESGMRAKVAITHNQIKLTIPAPESPVKVLSVSNSMVSVAGDKTKTIPAMMDHIDVNECTPLFPGVKYCNALQYSDAMFNDASPYFPLSGDSKFAIELHPTADVSEYTATINYAHKENIDKVTFGIKAEGTNFEATSKVMLNRKAYTLSAELQIPDYDIEAGIRIGAADPSTKVKGTHSIQIDFINKNIPQASLVGLAKIEAMKDALLQVQLLVPSLEADAKVTASLKREEELMLELESDLKFLDTSSVQKLILKYDADKVEAQIKSDVSSKTQNIVSKLDTIKTDIRGLLEHNIGQTKTKICDVLASLTEATNSYIEASKIPYVENLRVPSLPEFEVPETLFLNIEADVKYHFGKDYYTITLPVPLGGKSSKDLNFPPALTTPNLAVPQLGLKIASIKVPLPEVFVPKTLTLYLPTLGKAEVASKLSSNLYNLEANVSAGRDSDEHQSYSARVGVTGSGPVDLLSLRIEGSAFITGTMTDTIRAEMNTAVNHKLIDARINIAEEIQLKEKISIKSSGKLEATSPFNVKFSLEHTGQAGVSTEEISGDSHLKGSFVTGPIDGDVTLTQSLALFPFRPEARIDSTLEVSPFQAQNKIVASFVNGELSVVSNSAAFEDMLTHNAELTLMRSKCSLKSEALALGLNIHNIAEANLGAEDISIKIETTSSHSEDHINSLIVATLNINGLTVNSDASVKLAEHTATHQATVTLGKNGLATSGTTSVDSLLTLKNTFNSTFHSSKFSLSAETKGNFKDMAIDNTNSISATMFSIDLTSKSKVDFAQDIWYIYDISVQAEPYTATAGVTSHLKLASDTELKNTCEIKLADLTGNAKCSTTGKLIGAHMSHDTEMEIVGLGVRINNDARFNSQLVSFSTTLQATAAPFTFNLHALANGEGELYLYGKHSAQVYTKILLKAEPLALAHSHECRLSTTHELNNNVIFEANFDKKVDTQLSLSEQSATVTVKSKINNNVFSQELKAYNNHNKIGLEVAGVVIFRESQDFSISALIQYDKNTEGHVINLPLLESLPAVLENLKITSVTLIEALQDYIKREEFIVKIQTLLQHFTDTVTAFNLEGKVDQLKRSLITFVHNCPITTEELEAAVSKLRTVTLKAMAELSTRVSEVQELILSGALSDTIMQKVTSFNEQYDIRSMLLAVIEAIENVIKQIDMTKLEDSSIPVFYDIEKLNIIKLHLQQYVTDLKNVVADFDKAQFVDKMQNIITTTEMYTQHLLAKFPREDISKIADTLKQLITELDIIGRCKVIYSNFREVLIKYELDKRTEEFLDKLLELIKQFKIDETIQVLGNTLKSIPFPHMLDDALIYLKTTDIKEIIDDLNKLIEAFVKSVNSFEYNAFVDEANGKLSEFTAELNNLIVSLELPQKLEATREFINYALSSMSAFLEELKSAKVSDVIKTVKNLIDTLVLNDIKTIAEKVKQDIIDMDIRGELLQALQQVSDIYNKVLSVLTNAFNDYVEVATKVLGDQQIVTELKQIIDNVVKALKTSEIEIPSFTVPLTDLVLPPRKFSLQQLQENEFPVQFNLPQFTILGSYTVPAITITYDDIKQRLIELADFIINFNIEIFDNNVYIGKLTVNLPDFSTFRWPVVTLPHISLPAIPKLNDNYILDIPLRIPEIKLPKIPNTLILPAFGKLHGRIRVSSPIYALSTSVEVLNSTDSEQMHQFTALINSVGESSSFKILNYNLDATMRIGLPRMSRVIIADTLKFIHSAVTVEHQASVTLYGLSAQATAQTTVRVTTTPYTADIINKAFFAAEGGMSGTSDTTYKHRVNIPFISLTSEAALTQSAVVLQKDATIELKVGNAGTGTFALSGYSDEVTHKSDLLCIIAPTSVKLTFTGDTDSAVLKFKKTLNVEAVALSHIDFSGRTETQSLFIKNSVMAASGMAHLGSMKIEVEATHDTELTGAVSGTLSNAVNIKVHPIEVIVDIQNKGNGKVSLQESLSTKFDLQNNYALILNSKKQHINTAALLRFGQNKYSYNFTVDNNNVETGIYTAVNVETDLEFLTVPISIPEIVIPVIDLTIPAINDVNLYESSGLKFLYTTKPTVDVNAKIVYQKSRFAPVIDLGFISVPAVGNLISEMSFKTSIINLITSAGIYGDNDLVIRIAATSTSVFEELKAKLEGTSSLTLKRGLKLASALSLKNAYIEGTHNSTLTVNTENLEAAVAVTTVANMNLPILSIEVNHKLLADTKTHPNAASTLTIKQKFDLPIIKAVGSGAIEHTLKADRVAPHISIESTTKGMIDGMFLETGIVKGDLDNEATMHMTGEVLRSKLKTICNVNVNHGDLKVEFDVNENFDTESTLSRVYTVMNIISNNEVNIATFNTKGKHAVKATVDLAPMSSLVANVEFDLSQPTSLGDFTIYEKTVVDMTLFKQKISYSTKMASPVYSTNIVVEMEGDAPIFKVVFKSSSKSPVVLLEYDLDSYLSTAVENEVLNARAKAFLEHNDFTIDFNSIFTPSDPSHTLNFDITSPTFTDVNLRYAAKREGVTASISSPSAGFLGFQLQGKIPSQLTSRLYGHYASAPENDIDILIVNVAANGDEKIHFQADCNLEAPKEMLLGLKERLPFITSTITNFAEKYGILGAINGLRTALVSALTEAYTISYNHAPDLSQLSVLFRNVVVQHQKAIQQLLNAVVTFLRETQIKLPGIKQTTLPEICQQIKTSIAVLFEEVINAITDNLKAHFSSTVKTIRIVLPHGETLTGDEILGYMENALTHSVNMIKQLESIDVILDKLGQALQEVVEKTQEFIDMIQSDFLDKVAAKINTLYTNNIRLVNSLIEEVNSLLNTDSLNVFVDRCMELVLFMVKEFKNIVSRVFPTDSEALVNVHNGRLKMDISFPFYQ</sequence>
<organism evidence="1 2">
    <name type="scientific">Pangasianodon gigas</name>
    <name type="common">Mekong giant catfish</name>
    <name type="synonym">Pangasius gigas</name>
    <dbReference type="NCBI Taxonomy" id="30993"/>
    <lineage>
        <taxon>Eukaryota</taxon>
        <taxon>Metazoa</taxon>
        <taxon>Chordata</taxon>
        <taxon>Craniata</taxon>
        <taxon>Vertebrata</taxon>
        <taxon>Euteleostomi</taxon>
        <taxon>Actinopterygii</taxon>
        <taxon>Neopterygii</taxon>
        <taxon>Teleostei</taxon>
        <taxon>Ostariophysi</taxon>
        <taxon>Siluriformes</taxon>
        <taxon>Pangasiidae</taxon>
        <taxon>Pangasianodon</taxon>
    </lineage>
</organism>